<dbReference type="InterPro" id="IPR012902">
    <property type="entry name" value="N_methyl_site"/>
</dbReference>
<keyword evidence="1" id="KW-0472">Membrane</keyword>
<evidence type="ECO:0000313" key="3">
    <source>
        <dbReference type="Proteomes" id="UP000179214"/>
    </source>
</evidence>
<dbReference type="SUPFAM" id="SSF54523">
    <property type="entry name" value="Pili subunits"/>
    <property type="match status" value="1"/>
</dbReference>
<evidence type="ECO:0000313" key="2">
    <source>
        <dbReference type="EMBL" id="OGZ70594.1"/>
    </source>
</evidence>
<protein>
    <recommendedName>
        <fullName evidence="4">Prepilin-type N-terminal cleavage/methylation domain-containing protein</fullName>
    </recommendedName>
</protein>
<organism evidence="2 3">
    <name type="scientific">Candidatus Staskawiczbacteria bacterium RIFCSPHIGHO2_12_FULL_38_11</name>
    <dbReference type="NCBI Taxonomy" id="1802209"/>
    <lineage>
        <taxon>Bacteria</taxon>
        <taxon>Candidatus Staskawicziibacteriota</taxon>
    </lineage>
</organism>
<dbReference type="EMBL" id="MHOV01000007">
    <property type="protein sequence ID" value="OGZ70594.1"/>
    <property type="molecule type" value="Genomic_DNA"/>
</dbReference>
<feature type="transmembrane region" description="Helical" evidence="1">
    <location>
        <begin position="7"/>
        <end position="33"/>
    </location>
</feature>
<dbReference type="AlphaFoldDB" id="A0A1G2I6Z7"/>
<reference evidence="2 3" key="1">
    <citation type="journal article" date="2016" name="Nat. Commun.">
        <title>Thousands of microbial genomes shed light on interconnected biogeochemical processes in an aquifer system.</title>
        <authorList>
            <person name="Anantharaman K."/>
            <person name="Brown C.T."/>
            <person name="Hug L.A."/>
            <person name="Sharon I."/>
            <person name="Castelle C.J."/>
            <person name="Probst A.J."/>
            <person name="Thomas B.C."/>
            <person name="Singh A."/>
            <person name="Wilkins M.J."/>
            <person name="Karaoz U."/>
            <person name="Brodie E.L."/>
            <person name="Williams K.H."/>
            <person name="Hubbard S.S."/>
            <person name="Banfield J.F."/>
        </authorList>
    </citation>
    <scope>NUCLEOTIDE SEQUENCE [LARGE SCALE GENOMIC DNA]</scope>
</reference>
<dbReference type="InterPro" id="IPR045584">
    <property type="entry name" value="Pilin-like"/>
</dbReference>
<dbReference type="NCBIfam" id="TIGR02532">
    <property type="entry name" value="IV_pilin_GFxxxE"/>
    <property type="match status" value="1"/>
</dbReference>
<evidence type="ECO:0000256" key="1">
    <source>
        <dbReference type="SAM" id="Phobius"/>
    </source>
</evidence>
<comment type="caution">
    <text evidence="2">The sequence shown here is derived from an EMBL/GenBank/DDBJ whole genome shotgun (WGS) entry which is preliminary data.</text>
</comment>
<keyword evidence="1" id="KW-0812">Transmembrane</keyword>
<sequence>MIKKDDGFTIIEIMIVIAILTILFTVVVFDFVLTQKRTDLNNGVQEFVTTLKFAQSRAISSDTNSQYGVYLNTAVSPNQYVVFKGLDYASRDTSYDQNYFLPANIEFYAISLGGGSEVVFNKLTGSTVQQGSVSLRDRIDVTQNKTIYVSNSGTIDFNQTAVASDSNRVKDSRHVHFDYLRTIDTATENVVLTFDSTLVQVIPINAYLAGNEFSWEGTVNTAGSDQTVKIHTHRLNNTDTQFSITRDRRLNDRTLVVTISGDSSGDLASYSADGAIVNHTSIYASNFVWQ</sequence>
<proteinExistence type="predicted"/>
<dbReference type="Proteomes" id="UP000179214">
    <property type="component" value="Unassembled WGS sequence"/>
</dbReference>
<dbReference type="Pfam" id="PF07963">
    <property type="entry name" value="N_methyl"/>
    <property type="match status" value="1"/>
</dbReference>
<name>A0A1G2I6Z7_9BACT</name>
<keyword evidence="1" id="KW-1133">Transmembrane helix</keyword>
<gene>
    <name evidence="2" type="ORF">A3F47_01475</name>
</gene>
<dbReference type="Gene3D" id="3.30.700.10">
    <property type="entry name" value="Glycoprotein, Type 4 Pilin"/>
    <property type="match status" value="1"/>
</dbReference>
<evidence type="ECO:0008006" key="4">
    <source>
        <dbReference type="Google" id="ProtNLM"/>
    </source>
</evidence>
<accession>A0A1G2I6Z7</accession>